<sequence>MRTNASFVQPPGQPFIFLIQRPIGQAAVVTDHGERAGRAVSLLAEIVLEMLIALQRERCMAQFALQLLA</sequence>
<dbReference type="EMBL" id="JBFQXQ010000089">
    <property type="protein sequence ID" value="MEX3175497.1"/>
    <property type="molecule type" value="Genomic_DNA"/>
</dbReference>
<comment type="caution">
    <text evidence="1">The sequence shown here is derived from an EMBL/GenBank/DDBJ whole genome shotgun (WGS) entry which is preliminary data.</text>
</comment>
<reference evidence="1 2" key="1">
    <citation type="submission" date="2024-07" db="EMBL/GenBank/DDBJ databases">
        <title>Genomes of novel Serratia strains from suburban soil.</title>
        <authorList>
            <person name="Markert E.X."/>
            <person name="Severe K."/>
            <person name="Severe L."/>
            <person name="Twing K.I."/>
            <person name="Ward L.M."/>
        </authorList>
    </citation>
    <scope>NUCLEOTIDE SEQUENCE [LARGE SCALE GENOMIC DNA]</scope>
    <source>
        <strain evidence="1 2">3C-UT</strain>
    </source>
</reference>
<gene>
    <name evidence="1" type="ORF">AB4M04_25945</name>
</gene>
<feature type="non-terminal residue" evidence="1">
    <location>
        <position position="69"/>
    </location>
</feature>
<protein>
    <submittedName>
        <fullName evidence="1">Uncharacterized protein</fullName>
    </submittedName>
</protein>
<dbReference type="Proteomes" id="UP001558101">
    <property type="component" value="Unassembled WGS sequence"/>
</dbReference>
<evidence type="ECO:0000313" key="1">
    <source>
        <dbReference type="EMBL" id="MEX3175497.1"/>
    </source>
</evidence>
<organism evidence="1 2">
    <name type="scientific">Serratia quinivorans</name>
    <dbReference type="NCBI Taxonomy" id="137545"/>
    <lineage>
        <taxon>Bacteria</taxon>
        <taxon>Pseudomonadati</taxon>
        <taxon>Pseudomonadota</taxon>
        <taxon>Gammaproteobacteria</taxon>
        <taxon>Enterobacterales</taxon>
        <taxon>Yersiniaceae</taxon>
        <taxon>Serratia</taxon>
    </lineage>
</organism>
<accession>A0ABV3UPL8</accession>
<dbReference type="RefSeq" id="WP_368454627.1">
    <property type="nucleotide sequence ID" value="NZ_JBFQXQ010000089.1"/>
</dbReference>
<keyword evidence="2" id="KW-1185">Reference proteome</keyword>
<proteinExistence type="predicted"/>
<evidence type="ECO:0000313" key="2">
    <source>
        <dbReference type="Proteomes" id="UP001558101"/>
    </source>
</evidence>
<name>A0ABV3UPL8_9GAMM</name>